<evidence type="ECO:0000256" key="1">
    <source>
        <dbReference type="ARBA" id="ARBA00022649"/>
    </source>
</evidence>
<evidence type="ECO:0000313" key="9">
    <source>
        <dbReference type="Proteomes" id="UP001551675"/>
    </source>
</evidence>
<comment type="similarity">
    <text evidence="6">Belongs to the PINc/VapC protein family.</text>
</comment>
<comment type="function">
    <text evidence="6">Toxic component of a toxin-antitoxin (TA) system. An RNase.</text>
</comment>
<organism evidence="8 9">
    <name type="scientific">Microtetraspora glauca</name>
    <dbReference type="NCBI Taxonomy" id="1996"/>
    <lineage>
        <taxon>Bacteria</taxon>
        <taxon>Bacillati</taxon>
        <taxon>Actinomycetota</taxon>
        <taxon>Actinomycetes</taxon>
        <taxon>Streptosporangiales</taxon>
        <taxon>Streptosporangiaceae</taxon>
        <taxon>Microtetraspora</taxon>
    </lineage>
</organism>
<keyword evidence="5 6" id="KW-0460">Magnesium</keyword>
<dbReference type="InterPro" id="IPR029060">
    <property type="entry name" value="PIN-like_dom_sf"/>
</dbReference>
<keyword evidence="6" id="KW-0800">Toxin</keyword>
<evidence type="ECO:0000259" key="7">
    <source>
        <dbReference type="Pfam" id="PF01850"/>
    </source>
</evidence>
<evidence type="ECO:0000256" key="5">
    <source>
        <dbReference type="ARBA" id="ARBA00022842"/>
    </source>
</evidence>
<protein>
    <recommendedName>
        <fullName evidence="6">Ribonuclease VapC</fullName>
        <shortName evidence="6">RNase VapC</shortName>
        <ecNumber evidence="6">3.1.-.-</ecNumber>
    </recommendedName>
    <alternativeName>
        <fullName evidence="6">Toxin VapC</fullName>
    </alternativeName>
</protein>
<dbReference type="Gene3D" id="3.40.50.1010">
    <property type="entry name" value="5'-nuclease"/>
    <property type="match status" value="1"/>
</dbReference>
<dbReference type="HAMAP" id="MF_00265">
    <property type="entry name" value="VapC_Nob1"/>
    <property type="match status" value="1"/>
</dbReference>
<gene>
    <name evidence="6" type="primary">vapC</name>
    <name evidence="8" type="ORF">AB0I59_05245</name>
</gene>
<keyword evidence="3 6" id="KW-0479">Metal-binding</keyword>
<dbReference type="RefSeq" id="WP_061255373.1">
    <property type="nucleotide sequence ID" value="NZ_JBFALK010000002.1"/>
</dbReference>
<dbReference type="Pfam" id="PF01850">
    <property type="entry name" value="PIN"/>
    <property type="match status" value="1"/>
</dbReference>
<sequence length="134" mass="14473">MIYIDSAAAVKLIHPEPESKALTAWLGERAHQRVFSSTLLEVETQRTIRRVAPERISLVAPFLAEIDRIDMDVAIRGTAGTLADPVLRSLDAIHLATAMQFGVVVDHFVTYDKRLLAAASALGLPVASPGSSLN</sequence>
<dbReference type="CDD" id="cd09874">
    <property type="entry name" value="PIN_MT3492-like"/>
    <property type="match status" value="1"/>
</dbReference>
<evidence type="ECO:0000256" key="4">
    <source>
        <dbReference type="ARBA" id="ARBA00022801"/>
    </source>
</evidence>
<feature type="domain" description="PIN" evidence="7">
    <location>
        <begin position="2"/>
        <end position="118"/>
    </location>
</feature>
<dbReference type="InterPro" id="IPR002716">
    <property type="entry name" value="PIN_dom"/>
</dbReference>
<keyword evidence="4 6" id="KW-0378">Hydrolase</keyword>
<dbReference type="SUPFAM" id="SSF88723">
    <property type="entry name" value="PIN domain-like"/>
    <property type="match status" value="1"/>
</dbReference>
<comment type="caution">
    <text evidence="8">The sequence shown here is derived from an EMBL/GenBank/DDBJ whole genome shotgun (WGS) entry which is preliminary data.</text>
</comment>
<proteinExistence type="inferred from homology"/>
<feature type="binding site" evidence="6">
    <location>
        <position position="5"/>
    </location>
    <ligand>
        <name>Mg(2+)</name>
        <dbReference type="ChEBI" id="CHEBI:18420"/>
    </ligand>
</feature>
<evidence type="ECO:0000256" key="2">
    <source>
        <dbReference type="ARBA" id="ARBA00022722"/>
    </source>
</evidence>
<name>A0ABV3G8T4_MICGL</name>
<evidence type="ECO:0000313" key="8">
    <source>
        <dbReference type="EMBL" id="MEV0968018.1"/>
    </source>
</evidence>
<accession>A0ABV3G8T4</accession>
<evidence type="ECO:0000256" key="6">
    <source>
        <dbReference type="HAMAP-Rule" id="MF_00265"/>
    </source>
</evidence>
<comment type="cofactor">
    <cofactor evidence="6">
        <name>Mg(2+)</name>
        <dbReference type="ChEBI" id="CHEBI:18420"/>
    </cofactor>
</comment>
<feature type="binding site" evidence="6">
    <location>
        <position position="91"/>
    </location>
    <ligand>
        <name>Mg(2+)</name>
        <dbReference type="ChEBI" id="CHEBI:18420"/>
    </ligand>
</feature>
<dbReference type="Proteomes" id="UP001551675">
    <property type="component" value="Unassembled WGS sequence"/>
</dbReference>
<keyword evidence="2 6" id="KW-0540">Nuclease</keyword>
<keyword evidence="1 6" id="KW-1277">Toxin-antitoxin system</keyword>
<keyword evidence="9" id="KW-1185">Reference proteome</keyword>
<dbReference type="EC" id="3.1.-.-" evidence="6"/>
<dbReference type="InterPro" id="IPR022907">
    <property type="entry name" value="VapC_family"/>
</dbReference>
<reference evidence="8 9" key="1">
    <citation type="submission" date="2024-06" db="EMBL/GenBank/DDBJ databases">
        <title>The Natural Products Discovery Center: Release of the First 8490 Sequenced Strains for Exploring Actinobacteria Biosynthetic Diversity.</title>
        <authorList>
            <person name="Kalkreuter E."/>
            <person name="Kautsar S.A."/>
            <person name="Yang D."/>
            <person name="Bader C.D."/>
            <person name="Teijaro C.N."/>
            <person name="Fluegel L."/>
            <person name="Davis C.M."/>
            <person name="Simpson J.R."/>
            <person name="Lauterbach L."/>
            <person name="Steele A.D."/>
            <person name="Gui C."/>
            <person name="Meng S."/>
            <person name="Li G."/>
            <person name="Viehrig K."/>
            <person name="Ye F."/>
            <person name="Su P."/>
            <person name="Kiefer A.F."/>
            <person name="Nichols A."/>
            <person name="Cepeda A.J."/>
            <person name="Yan W."/>
            <person name="Fan B."/>
            <person name="Jiang Y."/>
            <person name="Adhikari A."/>
            <person name="Zheng C.-J."/>
            <person name="Schuster L."/>
            <person name="Cowan T.M."/>
            <person name="Smanski M.J."/>
            <person name="Chevrette M.G."/>
            <person name="De Carvalho L.P.S."/>
            <person name="Shen B."/>
        </authorList>
    </citation>
    <scope>NUCLEOTIDE SEQUENCE [LARGE SCALE GENOMIC DNA]</scope>
    <source>
        <strain evidence="8 9">NPDC050100</strain>
    </source>
</reference>
<dbReference type="EMBL" id="JBFALK010000002">
    <property type="protein sequence ID" value="MEV0968018.1"/>
    <property type="molecule type" value="Genomic_DNA"/>
</dbReference>
<evidence type="ECO:0000256" key="3">
    <source>
        <dbReference type="ARBA" id="ARBA00022723"/>
    </source>
</evidence>